<dbReference type="Proteomes" id="UP000805649">
    <property type="component" value="Unassembled WGS sequence"/>
</dbReference>
<organism evidence="1 2">
    <name type="scientific">Colletotrichum truncatum</name>
    <name type="common">Anthracnose fungus</name>
    <name type="synonym">Colletotrichum capsici</name>
    <dbReference type="NCBI Taxonomy" id="5467"/>
    <lineage>
        <taxon>Eukaryota</taxon>
        <taxon>Fungi</taxon>
        <taxon>Dikarya</taxon>
        <taxon>Ascomycota</taxon>
        <taxon>Pezizomycotina</taxon>
        <taxon>Sordariomycetes</taxon>
        <taxon>Hypocreomycetidae</taxon>
        <taxon>Glomerellales</taxon>
        <taxon>Glomerellaceae</taxon>
        <taxon>Colletotrichum</taxon>
        <taxon>Colletotrichum truncatum species complex</taxon>
    </lineage>
</organism>
<evidence type="ECO:0000313" key="1">
    <source>
        <dbReference type="EMBL" id="KAL0936310.1"/>
    </source>
</evidence>
<name>A0ACC3YWI1_COLTU</name>
<comment type="caution">
    <text evidence="1">The sequence shown here is derived from an EMBL/GenBank/DDBJ whole genome shotgun (WGS) entry which is preliminary data.</text>
</comment>
<dbReference type="EMBL" id="VUJX02000005">
    <property type="protein sequence ID" value="KAL0936310.1"/>
    <property type="molecule type" value="Genomic_DNA"/>
</dbReference>
<gene>
    <name evidence="1" type="ORF">CTRU02_208525</name>
</gene>
<proteinExistence type="predicted"/>
<keyword evidence="2" id="KW-1185">Reference proteome</keyword>
<sequence>MSRQTSLFDYAFSGGGSRPRQPQNQRPEQPSSESQASSSLSATNSDPPTSSSQSTTTTSRGSHSSRGRGGRRGGGDRSNPSLASVSEETRAVLPSILPNLRHLDATKSESLHLSELPPLKSSACPGHPRPKIKIVNEDTLNAAIDLAAQRPDGGRVAVLNMASDIHAGGGWLKGAVAQEEAICYRSSLYLSLHKRHYPFRRRMGLYTPDVVVIRGDMASGHKLLVPGTAYTDLPVVSVLSIAAIRRPEVQKVRVSTSSATEEVYEFARANDRVLTMDKMRLCLRMAAARGHSLLVLGALGCGAFRNPPEEIAQCWLEVLGEAEFAGGWWREMWFAVYDRKNEGNFEIFEDYLAGVEV</sequence>
<accession>A0ACC3YWI1</accession>
<evidence type="ECO:0000313" key="2">
    <source>
        <dbReference type="Proteomes" id="UP000805649"/>
    </source>
</evidence>
<protein>
    <submittedName>
        <fullName evidence="1">Mitochondrial chaperone bcs1</fullName>
    </submittedName>
</protein>
<reference evidence="1 2" key="1">
    <citation type="journal article" date="2020" name="Phytopathology">
        <title>Genome Sequence Resources of Colletotrichum truncatum, C. plurivorum, C. musicola, and C. sojae: Four Species Pathogenic to Soybean (Glycine max).</title>
        <authorList>
            <person name="Rogerio F."/>
            <person name="Boufleur T.R."/>
            <person name="Ciampi-Guillardi M."/>
            <person name="Sukno S.A."/>
            <person name="Thon M.R."/>
            <person name="Massola Junior N.S."/>
            <person name="Baroncelli R."/>
        </authorList>
    </citation>
    <scope>NUCLEOTIDE SEQUENCE [LARGE SCALE GENOMIC DNA]</scope>
    <source>
        <strain evidence="1 2">CMES1059</strain>
    </source>
</reference>